<gene>
    <name evidence="2" type="ORF">DdX_01332</name>
</gene>
<evidence type="ECO:0000313" key="2">
    <source>
        <dbReference type="EMBL" id="KAI1729112.1"/>
    </source>
</evidence>
<name>A0AAD4RDN9_9BILA</name>
<keyword evidence="3" id="KW-1185">Reference proteome</keyword>
<dbReference type="PANTHER" id="PTHR35332:SF2">
    <property type="entry name" value="REGULATION OF ENOLASE PROTEIN 1"/>
    <property type="match status" value="1"/>
</dbReference>
<keyword evidence="1" id="KW-1133">Transmembrane helix</keyword>
<dbReference type="InterPro" id="IPR013320">
    <property type="entry name" value="ConA-like_dom_sf"/>
</dbReference>
<keyword evidence="1" id="KW-0472">Membrane</keyword>
<dbReference type="AlphaFoldDB" id="A0AAD4RDN9"/>
<dbReference type="SUPFAM" id="SSF49899">
    <property type="entry name" value="Concanavalin A-like lectins/glucanases"/>
    <property type="match status" value="1"/>
</dbReference>
<protein>
    <submittedName>
        <fullName evidence="2">Regulation of enolase protein 1</fullName>
    </submittedName>
</protein>
<accession>A0AAD4RDN9</accession>
<dbReference type="Proteomes" id="UP001201812">
    <property type="component" value="Unassembled WGS sequence"/>
</dbReference>
<keyword evidence="1" id="KW-0812">Transmembrane</keyword>
<feature type="transmembrane region" description="Helical" evidence="1">
    <location>
        <begin position="9"/>
        <end position="31"/>
    </location>
</feature>
<sequence>MGFIGQHKVVVMITTGTFGLLLLTLLAIFLATHVSSSEENTGSAKGLSDISTQELNMKWLNQPGEVVNATETGVEITVDPDTDYWRITHYGFIRDNGPFYYAEQEGDFEASVKVTGAYKELFHQAGLMLRLNDDNWIKTGIEFVDHVQHVSAVVTHNVSDWSVVPSNAAAGTPVWLKLLRKGDFVEIKYSFDNVKFDMLRLAYFDPKVKSMIGMYAAAPGKLPFNVTFEDFNVTKVE</sequence>
<dbReference type="PANTHER" id="PTHR35332">
    <property type="entry name" value="REGULATION OF ENOLASE PROTEIN 1"/>
    <property type="match status" value="1"/>
</dbReference>
<dbReference type="Gene3D" id="2.60.120.200">
    <property type="match status" value="1"/>
</dbReference>
<reference evidence="2" key="1">
    <citation type="submission" date="2022-01" db="EMBL/GenBank/DDBJ databases">
        <title>Genome Sequence Resource for Two Populations of Ditylenchus destructor, the Migratory Endoparasitic Phytonematode.</title>
        <authorList>
            <person name="Zhang H."/>
            <person name="Lin R."/>
            <person name="Xie B."/>
        </authorList>
    </citation>
    <scope>NUCLEOTIDE SEQUENCE</scope>
    <source>
        <strain evidence="2">BazhouSP</strain>
    </source>
</reference>
<evidence type="ECO:0000256" key="1">
    <source>
        <dbReference type="SAM" id="Phobius"/>
    </source>
</evidence>
<proteinExistence type="predicted"/>
<organism evidence="2 3">
    <name type="scientific">Ditylenchus destructor</name>
    <dbReference type="NCBI Taxonomy" id="166010"/>
    <lineage>
        <taxon>Eukaryota</taxon>
        <taxon>Metazoa</taxon>
        <taxon>Ecdysozoa</taxon>
        <taxon>Nematoda</taxon>
        <taxon>Chromadorea</taxon>
        <taxon>Rhabditida</taxon>
        <taxon>Tylenchina</taxon>
        <taxon>Tylenchomorpha</taxon>
        <taxon>Sphaerularioidea</taxon>
        <taxon>Anguinidae</taxon>
        <taxon>Anguininae</taxon>
        <taxon>Ditylenchus</taxon>
    </lineage>
</organism>
<dbReference type="Pfam" id="PF07081">
    <property type="entry name" value="DUF1349"/>
    <property type="match status" value="1"/>
</dbReference>
<evidence type="ECO:0000313" key="3">
    <source>
        <dbReference type="Proteomes" id="UP001201812"/>
    </source>
</evidence>
<dbReference type="InterPro" id="IPR009784">
    <property type="entry name" value="DUF1349"/>
</dbReference>
<comment type="caution">
    <text evidence="2">The sequence shown here is derived from an EMBL/GenBank/DDBJ whole genome shotgun (WGS) entry which is preliminary data.</text>
</comment>
<dbReference type="EMBL" id="JAKKPZ010000001">
    <property type="protein sequence ID" value="KAI1729112.1"/>
    <property type="molecule type" value="Genomic_DNA"/>
</dbReference>